<feature type="transmembrane region" description="Helical" evidence="8">
    <location>
        <begin position="95"/>
        <end position="114"/>
    </location>
</feature>
<evidence type="ECO:0000256" key="3">
    <source>
        <dbReference type="ARBA" id="ARBA00022989"/>
    </source>
</evidence>
<dbReference type="Proteomes" id="UP000828390">
    <property type="component" value="Unassembled WGS sequence"/>
</dbReference>
<proteinExistence type="predicted"/>
<evidence type="ECO:0000256" key="8">
    <source>
        <dbReference type="SAM" id="Phobius"/>
    </source>
</evidence>
<dbReference type="InterPro" id="IPR017452">
    <property type="entry name" value="GPCR_Rhodpsn_7TM"/>
</dbReference>
<evidence type="ECO:0000256" key="7">
    <source>
        <dbReference type="ARBA" id="ARBA00023224"/>
    </source>
</evidence>
<dbReference type="PROSITE" id="PS50262">
    <property type="entry name" value="G_PROTEIN_RECEP_F1_2"/>
    <property type="match status" value="1"/>
</dbReference>
<keyword evidence="5 8" id="KW-0472">Membrane</keyword>
<dbReference type="InterPro" id="IPR050125">
    <property type="entry name" value="GPCR_opsins"/>
</dbReference>
<feature type="domain" description="G-protein coupled receptors family 1 profile" evidence="9">
    <location>
        <begin position="32"/>
        <end position="218"/>
    </location>
</feature>
<dbReference type="InterPro" id="IPR000276">
    <property type="entry name" value="GPCR_Rhodpsn"/>
</dbReference>
<keyword evidence="3 8" id="KW-1133">Transmembrane helix</keyword>
<reference evidence="10" key="2">
    <citation type="submission" date="2020-11" db="EMBL/GenBank/DDBJ databases">
        <authorList>
            <person name="McCartney M.A."/>
            <person name="Auch B."/>
            <person name="Kono T."/>
            <person name="Mallez S."/>
            <person name="Becker A."/>
            <person name="Gohl D.M."/>
            <person name="Silverstein K.A.T."/>
            <person name="Koren S."/>
            <person name="Bechman K.B."/>
            <person name="Herman A."/>
            <person name="Abrahante J.E."/>
            <person name="Garbe J."/>
        </authorList>
    </citation>
    <scope>NUCLEOTIDE SEQUENCE</scope>
    <source>
        <strain evidence="10">Duluth1</strain>
        <tissue evidence="10">Whole animal</tissue>
    </source>
</reference>
<evidence type="ECO:0000256" key="5">
    <source>
        <dbReference type="ARBA" id="ARBA00023136"/>
    </source>
</evidence>
<dbReference type="PANTHER" id="PTHR24240">
    <property type="entry name" value="OPSIN"/>
    <property type="match status" value="1"/>
</dbReference>
<evidence type="ECO:0000256" key="1">
    <source>
        <dbReference type="ARBA" id="ARBA00004141"/>
    </source>
</evidence>
<dbReference type="GO" id="GO:0016020">
    <property type="term" value="C:membrane"/>
    <property type="evidence" value="ECO:0007669"/>
    <property type="project" value="UniProtKB-SubCell"/>
</dbReference>
<keyword evidence="4" id="KW-0297">G-protein coupled receptor</keyword>
<feature type="transmembrane region" description="Helical" evidence="8">
    <location>
        <begin position="20"/>
        <end position="40"/>
    </location>
</feature>
<keyword evidence="6" id="KW-0675">Receptor</keyword>
<dbReference type="Pfam" id="PF00001">
    <property type="entry name" value="7tm_1"/>
    <property type="match status" value="1"/>
</dbReference>
<feature type="transmembrane region" description="Helical" evidence="8">
    <location>
        <begin position="179"/>
        <end position="203"/>
    </location>
</feature>
<dbReference type="Gene3D" id="1.20.1070.10">
    <property type="entry name" value="Rhodopsin 7-helix transmembrane proteins"/>
    <property type="match status" value="1"/>
</dbReference>
<sequence>MLNLTSAFDSPRWIEITSGLWILLLFALGIALNGLTMGVYVKYPKMVNVTSFFTVAIITNGLLSSALGYIPVIIAEFSGHWLVHMSEDSCIAEALIVYYFGCSSMFLHVCIAYIRYQGIVALPISNAPVEKWRVALAFGACQLLSLVLAVSPLLGLGAYGLEAHGTSCGLAWNDRSRAGLGYLILIGTVCYVFPVTFMCVCYVQIVKTVSAGLCTLIL</sequence>
<feature type="transmembrane region" description="Helical" evidence="8">
    <location>
        <begin position="134"/>
        <end position="159"/>
    </location>
</feature>
<dbReference type="EMBL" id="JAIWYP010000005">
    <property type="protein sequence ID" value="KAH3829269.1"/>
    <property type="molecule type" value="Genomic_DNA"/>
</dbReference>
<dbReference type="GO" id="GO:0004930">
    <property type="term" value="F:G protein-coupled receptor activity"/>
    <property type="evidence" value="ECO:0007669"/>
    <property type="project" value="UniProtKB-KW"/>
</dbReference>
<evidence type="ECO:0000313" key="10">
    <source>
        <dbReference type="EMBL" id="KAH3829269.1"/>
    </source>
</evidence>
<comment type="subcellular location">
    <subcellularLocation>
        <location evidence="1">Membrane</location>
        <topology evidence="1">Multi-pass membrane protein</topology>
    </subcellularLocation>
</comment>
<keyword evidence="7" id="KW-0807">Transducer</keyword>
<comment type="caution">
    <text evidence="10">The sequence shown here is derived from an EMBL/GenBank/DDBJ whole genome shotgun (WGS) entry which is preliminary data.</text>
</comment>
<evidence type="ECO:0000256" key="4">
    <source>
        <dbReference type="ARBA" id="ARBA00023040"/>
    </source>
</evidence>
<reference evidence="10" key="1">
    <citation type="journal article" date="2019" name="bioRxiv">
        <title>The Genome of the Zebra Mussel, Dreissena polymorpha: A Resource for Invasive Species Research.</title>
        <authorList>
            <person name="McCartney M.A."/>
            <person name="Auch B."/>
            <person name="Kono T."/>
            <person name="Mallez S."/>
            <person name="Zhang Y."/>
            <person name="Obille A."/>
            <person name="Becker A."/>
            <person name="Abrahante J.E."/>
            <person name="Garbe J."/>
            <person name="Badalamenti J.P."/>
            <person name="Herman A."/>
            <person name="Mangelson H."/>
            <person name="Liachko I."/>
            <person name="Sullivan S."/>
            <person name="Sone E.D."/>
            <person name="Koren S."/>
            <person name="Silverstein K.A.T."/>
            <person name="Beckman K.B."/>
            <person name="Gohl D.M."/>
        </authorList>
    </citation>
    <scope>NUCLEOTIDE SEQUENCE</scope>
    <source>
        <strain evidence="10">Duluth1</strain>
        <tissue evidence="10">Whole animal</tissue>
    </source>
</reference>
<evidence type="ECO:0000259" key="9">
    <source>
        <dbReference type="PROSITE" id="PS50262"/>
    </source>
</evidence>
<evidence type="ECO:0000256" key="6">
    <source>
        <dbReference type="ARBA" id="ARBA00023170"/>
    </source>
</evidence>
<feature type="transmembrane region" description="Helical" evidence="8">
    <location>
        <begin position="52"/>
        <end position="75"/>
    </location>
</feature>
<name>A0A9D4H4A5_DREPO</name>
<organism evidence="10 11">
    <name type="scientific">Dreissena polymorpha</name>
    <name type="common">Zebra mussel</name>
    <name type="synonym">Mytilus polymorpha</name>
    <dbReference type="NCBI Taxonomy" id="45954"/>
    <lineage>
        <taxon>Eukaryota</taxon>
        <taxon>Metazoa</taxon>
        <taxon>Spiralia</taxon>
        <taxon>Lophotrochozoa</taxon>
        <taxon>Mollusca</taxon>
        <taxon>Bivalvia</taxon>
        <taxon>Autobranchia</taxon>
        <taxon>Heteroconchia</taxon>
        <taxon>Euheterodonta</taxon>
        <taxon>Imparidentia</taxon>
        <taxon>Neoheterodontei</taxon>
        <taxon>Myida</taxon>
        <taxon>Dreissenoidea</taxon>
        <taxon>Dreissenidae</taxon>
        <taxon>Dreissena</taxon>
    </lineage>
</organism>
<dbReference type="SUPFAM" id="SSF81321">
    <property type="entry name" value="Family A G protein-coupled receptor-like"/>
    <property type="match status" value="1"/>
</dbReference>
<evidence type="ECO:0000313" key="11">
    <source>
        <dbReference type="Proteomes" id="UP000828390"/>
    </source>
</evidence>
<dbReference type="AlphaFoldDB" id="A0A9D4H4A5"/>
<gene>
    <name evidence="10" type="ORF">DPMN_131264</name>
</gene>
<accession>A0A9D4H4A5</accession>
<keyword evidence="2 8" id="KW-0812">Transmembrane</keyword>
<keyword evidence="11" id="KW-1185">Reference proteome</keyword>
<evidence type="ECO:0000256" key="2">
    <source>
        <dbReference type="ARBA" id="ARBA00022692"/>
    </source>
</evidence>
<protein>
    <recommendedName>
        <fullName evidence="9">G-protein coupled receptors family 1 profile domain-containing protein</fullName>
    </recommendedName>
</protein>